<keyword evidence="1" id="KW-0614">Plasmid</keyword>
<evidence type="ECO:0000313" key="1">
    <source>
        <dbReference type="EMBL" id="CRY82032.1"/>
    </source>
</evidence>
<dbReference type="EMBL" id="LN868939">
    <property type="protein sequence ID" value="CRY82032.1"/>
    <property type="molecule type" value="Genomic_DNA"/>
</dbReference>
<gene>
    <name evidence="1" type="ORF">ERS450000_04748</name>
</gene>
<reference evidence="2" key="1">
    <citation type="submission" date="2015-03" db="EMBL/GenBank/DDBJ databases">
        <authorList>
            <consortium name="Pathogen Informatics"/>
        </authorList>
    </citation>
    <scope>NUCLEOTIDE SEQUENCE [LARGE SCALE GENOMIC DNA]</scope>
    <source>
        <strain evidence="2">NCTC11134</strain>
        <plasmid evidence="2">2</plasmid>
    </source>
</reference>
<evidence type="ECO:0008006" key="3">
    <source>
        <dbReference type="Google" id="ProtNLM"/>
    </source>
</evidence>
<dbReference type="GeneID" id="61135717"/>
<dbReference type="OMA" id="WYSAGSA"/>
<dbReference type="KEGG" id="nfr:ERS450000_04748"/>
<proteinExistence type="predicted"/>
<dbReference type="AlphaFoldDB" id="A0A0H5P331"/>
<organism evidence="1 2">
    <name type="scientific">Nocardia farcinica</name>
    <dbReference type="NCBI Taxonomy" id="37329"/>
    <lineage>
        <taxon>Bacteria</taxon>
        <taxon>Bacillati</taxon>
        <taxon>Actinomycetota</taxon>
        <taxon>Actinomycetes</taxon>
        <taxon>Mycobacteriales</taxon>
        <taxon>Nocardiaceae</taxon>
        <taxon>Nocardia</taxon>
    </lineage>
</organism>
<evidence type="ECO:0000313" key="2">
    <source>
        <dbReference type="Proteomes" id="UP000057820"/>
    </source>
</evidence>
<dbReference type="Proteomes" id="UP000057820">
    <property type="component" value="Plasmid 2"/>
</dbReference>
<dbReference type="RefSeq" id="WP_011211673.1">
    <property type="nucleotide sequence ID" value="NZ_CP031418.1"/>
</dbReference>
<name>A0A0H5P331_NOCFR</name>
<sequence length="100" mass="11375">MRAHPTAFGWIALEVSRWPEGDKAAIRRLARHLGYRLYWPRPSVLPLIDQIRSADVDAVLTPSPAHLDMIQLNAIMSIADVETLHPRLSFARWATTHGQR</sequence>
<geneLocation type="plasmid" evidence="1">
    <name>2</name>
</geneLocation>
<protein>
    <recommendedName>
        <fullName evidence="3">Oxidoreductase</fullName>
    </recommendedName>
</protein>
<accession>A0A0H5P331</accession>